<evidence type="ECO:0000256" key="7">
    <source>
        <dbReference type="RuleBase" id="RU003960"/>
    </source>
</evidence>
<comment type="similarity">
    <text evidence="2 7">Belongs to the precorrin methyltransferase family.</text>
</comment>
<dbReference type="Proteomes" id="UP000094609">
    <property type="component" value="Chromosome"/>
</dbReference>
<dbReference type="GO" id="GO:0008168">
    <property type="term" value="F:methyltransferase activity"/>
    <property type="evidence" value="ECO:0007669"/>
    <property type="project" value="UniProtKB-KW"/>
</dbReference>
<protein>
    <submittedName>
        <fullName evidence="9">Cobalt-precorrin-3b C17-methyltransferase CbiH</fullName>
    </submittedName>
</protein>
<evidence type="ECO:0000256" key="5">
    <source>
        <dbReference type="ARBA" id="ARBA00022679"/>
    </source>
</evidence>
<sequence length="242" mass="26880">MKNNIYVVGIGPGSLEHLSFRAYHVLKEVNVIIGHKTYVNLVKEYFPEKVFIKSGMKREVERCLETLEIAKSGKSVALISSGDAGVYGMAGIMLEIALDNGFNVEIIPGITSANASASVVGAPIMHDHATISLSDLLTDWELIKKRVDLASQGDFVISFYNPKSKSRLTQIAEAREIMLKHKNKDTVVAIVRNTGREGENHVLTSLENMLEHEIDMFTTVIVGNSKTFIKENKMITPRGYHY</sequence>
<dbReference type="NCBIfam" id="TIGR01466">
    <property type="entry name" value="cobJ_cbiH"/>
    <property type="match status" value="1"/>
</dbReference>
<dbReference type="UniPathway" id="UPA00148"/>
<dbReference type="SUPFAM" id="SSF53790">
    <property type="entry name" value="Tetrapyrrole methylase"/>
    <property type="match status" value="1"/>
</dbReference>
<proteinExistence type="inferred from homology"/>
<dbReference type="InterPro" id="IPR035996">
    <property type="entry name" value="4pyrrol_Methylase_sf"/>
</dbReference>
<dbReference type="PANTHER" id="PTHR47036:SF1">
    <property type="entry name" value="COBALT-FACTOR III C(17)-METHYLTRANSFERASE-RELATED"/>
    <property type="match status" value="1"/>
</dbReference>
<keyword evidence="6" id="KW-0949">S-adenosyl-L-methionine</keyword>
<dbReference type="PROSITE" id="PS00840">
    <property type="entry name" value="SUMT_2"/>
    <property type="match status" value="1"/>
</dbReference>
<comment type="pathway">
    <text evidence="1">Cofactor biosynthesis; adenosylcobalamin biosynthesis.</text>
</comment>
<gene>
    <name evidence="9" type="ORF">SHALO_1526</name>
</gene>
<evidence type="ECO:0000256" key="6">
    <source>
        <dbReference type="ARBA" id="ARBA00022691"/>
    </source>
</evidence>
<dbReference type="InterPro" id="IPR014777">
    <property type="entry name" value="4pyrrole_Mease_sub1"/>
</dbReference>
<evidence type="ECO:0000313" key="10">
    <source>
        <dbReference type="Proteomes" id="UP000094609"/>
    </source>
</evidence>
<reference evidence="10" key="1">
    <citation type="submission" date="2016-08" db="EMBL/GenBank/DDBJ databases">
        <title>Complete genome sequence of the organohalide-respiring Epsilonproteobacterium Sulfurospirillum halorespirans.</title>
        <authorList>
            <person name="Goris T."/>
            <person name="Zimmermann J."/>
            <person name="Schenz B."/>
            <person name="Lemos M."/>
            <person name="Hackermueller J."/>
            <person name="Diekert G."/>
        </authorList>
    </citation>
    <scope>NUCLEOTIDE SEQUENCE [LARGE SCALE GENOMIC DNA]</scope>
    <source>
        <strain>DSM 13726</strain>
        <strain evidence="10">PCE-M2</strain>
    </source>
</reference>
<evidence type="ECO:0000259" key="8">
    <source>
        <dbReference type="Pfam" id="PF00590"/>
    </source>
</evidence>
<keyword evidence="5 7" id="KW-0808">Transferase</keyword>
<dbReference type="Gene3D" id="3.30.950.10">
    <property type="entry name" value="Methyltransferase, Cobalt-precorrin-4 Transmethylase, Domain 2"/>
    <property type="match status" value="1"/>
</dbReference>
<keyword evidence="4 7" id="KW-0489">Methyltransferase</keyword>
<evidence type="ECO:0000313" key="9">
    <source>
        <dbReference type="EMBL" id="AOO65301.1"/>
    </source>
</evidence>
<dbReference type="Gene3D" id="3.40.1010.10">
    <property type="entry name" value="Cobalt-precorrin-4 Transmethylase, Domain 1"/>
    <property type="match status" value="1"/>
</dbReference>
<dbReference type="KEGG" id="shal:SHALO_1526"/>
<evidence type="ECO:0000256" key="4">
    <source>
        <dbReference type="ARBA" id="ARBA00022603"/>
    </source>
</evidence>
<evidence type="ECO:0000256" key="2">
    <source>
        <dbReference type="ARBA" id="ARBA00005879"/>
    </source>
</evidence>
<dbReference type="GO" id="GO:0032259">
    <property type="term" value="P:methylation"/>
    <property type="evidence" value="ECO:0007669"/>
    <property type="project" value="UniProtKB-KW"/>
</dbReference>
<keyword evidence="10" id="KW-1185">Reference proteome</keyword>
<keyword evidence="3" id="KW-0169">Cobalamin biosynthesis</keyword>
<accession>A0A1D7TJX5</accession>
<feature type="domain" description="Tetrapyrrole methylase" evidence="8">
    <location>
        <begin position="5"/>
        <end position="208"/>
    </location>
</feature>
<dbReference type="InterPro" id="IPR051810">
    <property type="entry name" value="Precorrin_MeTrfase"/>
</dbReference>
<dbReference type="InterPro" id="IPR006363">
    <property type="entry name" value="Cbl_synth_CobJ/CibH_dom"/>
</dbReference>
<dbReference type="InterPro" id="IPR003043">
    <property type="entry name" value="Uropor_MeTrfase_CS"/>
</dbReference>
<dbReference type="PATRIC" id="fig|1193502.14.peg.1549"/>
<dbReference type="RefSeq" id="WP_025344696.1">
    <property type="nucleotide sequence ID" value="NZ_CP017111.1"/>
</dbReference>
<name>A0A1D7TJX5_9BACT</name>
<evidence type="ECO:0000256" key="3">
    <source>
        <dbReference type="ARBA" id="ARBA00022573"/>
    </source>
</evidence>
<dbReference type="InterPro" id="IPR014776">
    <property type="entry name" value="4pyrrole_Mease_sub2"/>
</dbReference>
<dbReference type="STRING" id="1193502.SHALO_1526"/>
<dbReference type="AlphaFoldDB" id="A0A1D7TJX5"/>
<dbReference type="CDD" id="cd11646">
    <property type="entry name" value="Precorrin_3B_C17_MT"/>
    <property type="match status" value="1"/>
</dbReference>
<organism evidence="9 10">
    <name type="scientific">Sulfurospirillum halorespirans DSM 13726</name>
    <dbReference type="NCBI Taxonomy" id="1193502"/>
    <lineage>
        <taxon>Bacteria</taxon>
        <taxon>Pseudomonadati</taxon>
        <taxon>Campylobacterota</taxon>
        <taxon>Epsilonproteobacteria</taxon>
        <taxon>Campylobacterales</taxon>
        <taxon>Sulfurospirillaceae</taxon>
        <taxon>Sulfurospirillum</taxon>
    </lineage>
</organism>
<dbReference type="Pfam" id="PF00590">
    <property type="entry name" value="TP_methylase"/>
    <property type="match status" value="1"/>
</dbReference>
<evidence type="ECO:0000256" key="1">
    <source>
        <dbReference type="ARBA" id="ARBA00004953"/>
    </source>
</evidence>
<dbReference type="PANTHER" id="PTHR47036">
    <property type="entry name" value="COBALT-FACTOR III C(17)-METHYLTRANSFERASE-RELATED"/>
    <property type="match status" value="1"/>
</dbReference>
<dbReference type="EMBL" id="CP017111">
    <property type="protein sequence ID" value="AOO65301.1"/>
    <property type="molecule type" value="Genomic_DNA"/>
</dbReference>
<dbReference type="InterPro" id="IPR000878">
    <property type="entry name" value="4pyrrol_Mease"/>
</dbReference>
<dbReference type="GO" id="GO:0009236">
    <property type="term" value="P:cobalamin biosynthetic process"/>
    <property type="evidence" value="ECO:0007669"/>
    <property type="project" value="UniProtKB-UniPathway"/>
</dbReference>